<reference evidence="1 2" key="1">
    <citation type="journal article" date="2015" name="Genome Biol.">
        <title>Comparative genomics of Steinernema reveals deeply conserved gene regulatory networks.</title>
        <authorList>
            <person name="Dillman A.R."/>
            <person name="Macchietto M."/>
            <person name="Porter C.F."/>
            <person name="Rogers A."/>
            <person name="Williams B."/>
            <person name="Antoshechkin I."/>
            <person name="Lee M.M."/>
            <person name="Goodwin Z."/>
            <person name="Lu X."/>
            <person name="Lewis E.E."/>
            <person name="Goodrich-Blair H."/>
            <person name="Stock S.P."/>
            <person name="Adams B.J."/>
            <person name="Sternberg P.W."/>
            <person name="Mortazavi A."/>
        </authorList>
    </citation>
    <scope>NUCLEOTIDE SEQUENCE [LARGE SCALE GENOMIC DNA]</scope>
    <source>
        <strain evidence="1 2">ALL</strain>
    </source>
</reference>
<dbReference type="AlphaFoldDB" id="A0A4U5M8V3"/>
<comment type="caution">
    <text evidence="1">The sequence shown here is derived from an EMBL/GenBank/DDBJ whole genome shotgun (WGS) entry which is preliminary data.</text>
</comment>
<name>A0A4U5M8V3_STECR</name>
<sequence>MSENDLKKALLFRGVAPGVPSKIKLQWDCLRLCIPLYYYVTDMGQMSFLQISEAGTELEENKNHIVNN</sequence>
<dbReference type="EMBL" id="AZBU02000009">
    <property type="protein sequence ID" value="TKR65409.1"/>
    <property type="molecule type" value="Genomic_DNA"/>
</dbReference>
<proteinExistence type="predicted"/>
<keyword evidence="2" id="KW-1185">Reference proteome</keyword>
<organism evidence="1 2">
    <name type="scientific">Steinernema carpocapsae</name>
    <name type="common">Entomopathogenic nematode</name>
    <dbReference type="NCBI Taxonomy" id="34508"/>
    <lineage>
        <taxon>Eukaryota</taxon>
        <taxon>Metazoa</taxon>
        <taxon>Ecdysozoa</taxon>
        <taxon>Nematoda</taxon>
        <taxon>Chromadorea</taxon>
        <taxon>Rhabditida</taxon>
        <taxon>Tylenchina</taxon>
        <taxon>Panagrolaimomorpha</taxon>
        <taxon>Strongyloidoidea</taxon>
        <taxon>Steinernematidae</taxon>
        <taxon>Steinernema</taxon>
    </lineage>
</organism>
<accession>A0A4U5M8V3</accession>
<protein>
    <submittedName>
        <fullName evidence="1">Uncharacterized protein</fullName>
    </submittedName>
</protein>
<gene>
    <name evidence="1" type="ORF">L596_025815</name>
</gene>
<evidence type="ECO:0000313" key="1">
    <source>
        <dbReference type="EMBL" id="TKR65409.1"/>
    </source>
</evidence>
<dbReference type="Proteomes" id="UP000298663">
    <property type="component" value="Unassembled WGS sequence"/>
</dbReference>
<reference evidence="1 2" key="2">
    <citation type="journal article" date="2019" name="G3 (Bethesda)">
        <title>Hybrid Assembly of the Genome of the Entomopathogenic Nematode Steinernema carpocapsae Identifies the X-Chromosome.</title>
        <authorList>
            <person name="Serra L."/>
            <person name="Macchietto M."/>
            <person name="Macias-Munoz A."/>
            <person name="McGill C.J."/>
            <person name="Rodriguez I.M."/>
            <person name="Rodriguez B."/>
            <person name="Murad R."/>
            <person name="Mortazavi A."/>
        </authorList>
    </citation>
    <scope>NUCLEOTIDE SEQUENCE [LARGE SCALE GENOMIC DNA]</scope>
    <source>
        <strain evidence="1 2">ALL</strain>
    </source>
</reference>
<evidence type="ECO:0000313" key="2">
    <source>
        <dbReference type="Proteomes" id="UP000298663"/>
    </source>
</evidence>